<dbReference type="Proteomes" id="UP000007967">
    <property type="component" value="Chromosome"/>
</dbReference>
<keyword evidence="4" id="KW-1185">Reference proteome</keyword>
<keyword evidence="3" id="KW-0808">Transferase</keyword>
<evidence type="ECO:0000256" key="1">
    <source>
        <dbReference type="SAM" id="MobiDB-lite"/>
    </source>
</evidence>
<dbReference type="eggNOG" id="COG2226">
    <property type="taxonomic scope" value="Bacteria"/>
</dbReference>
<organism evidence="3 4">
    <name type="scientific">Kribbella flavida (strain DSM 17836 / JCM 10339 / NBRC 14399)</name>
    <dbReference type="NCBI Taxonomy" id="479435"/>
    <lineage>
        <taxon>Bacteria</taxon>
        <taxon>Bacillati</taxon>
        <taxon>Actinomycetota</taxon>
        <taxon>Actinomycetes</taxon>
        <taxon>Propionibacteriales</taxon>
        <taxon>Kribbellaceae</taxon>
        <taxon>Kribbella</taxon>
    </lineage>
</organism>
<keyword evidence="3" id="KW-0489">Methyltransferase</keyword>
<dbReference type="CDD" id="cd02440">
    <property type="entry name" value="AdoMet_MTases"/>
    <property type="match status" value="1"/>
</dbReference>
<feature type="domain" description="Methyltransferase" evidence="2">
    <location>
        <begin position="48"/>
        <end position="138"/>
    </location>
</feature>
<dbReference type="AlphaFoldDB" id="D2PMW1"/>
<dbReference type="Pfam" id="PF13649">
    <property type="entry name" value="Methyltransf_25"/>
    <property type="match status" value="1"/>
</dbReference>
<accession>D2PMW1</accession>
<dbReference type="Gene3D" id="3.40.50.150">
    <property type="entry name" value="Vaccinia Virus protein VP39"/>
    <property type="match status" value="1"/>
</dbReference>
<dbReference type="GO" id="GO:0032259">
    <property type="term" value="P:methylation"/>
    <property type="evidence" value="ECO:0007669"/>
    <property type="project" value="UniProtKB-KW"/>
</dbReference>
<dbReference type="PANTHER" id="PTHR42912">
    <property type="entry name" value="METHYLTRANSFERASE"/>
    <property type="match status" value="1"/>
</dbReference>
<sequence length="229" mass="24303">MTEHLAATRSSYDNVADAYHELVKDRMAGNPMERAMLTAFAELTGDPIADLGCGAGRTTAYLKAVGCDVSGIDLSPKMVELARKNCPGVRFEIGSMTDLAFKDGELGGVLAWYSTFHIPRAELPGLFGEFARVLRPGGRVLIGTHSGQDETLQPQKAYGLPVSYTAYLYRPEVITEALEKAGLTVTAQLTEPGNRPGRGYAAFFAQKSSTEAPAAKTTAEPAADQAAGG</sequence>
<gene>
    <name evidence="3" type="ordered locus">Kfla_3606</name>
</gene>
<feature type="region of interest" description="Disordered" evidence="1">
    <location>
        <begin position="210"/>
        <end position="229"/>
    </location>
</feature>
<reference evidence="3 4" key="2">
    <citation type="journal article" date="2010" name="Stand. Genomic Sci.">
        <title>Complete genome sequence of Kribbella flavida type strain (IFO 14399).</title>
        <authorList>
            <person name="Pukall R."/>
            <person name="Lapidus A."/>
            <person name="Glavina Del Rio T."/>
            <person name="Copeland A."/>
            <person name="Tice H."/>
            <person name="Cheng J.-F."/>
            <person name="Lucas S."/>
            <person name="Chen F."/>
            <person name="Nolan M."/>
            <person name="LaButti K."/>
            <person name="Pati A."/>
            <person name="Ivanova N."/>
            <person name="Mavrommatis K."/>
            <person name="Mikhailova N."/>
            <person name="Pitluck S."/>
            <person name="Bruce D."/>
            <person name="Goodwin L."/>
            <person name="Land M."/>
            <person name="Hauser L."/>
            <person name="Chang Y.-J."/>
            <person name="Jeffries C.D."/>
            <person name="Chen A."/>
            <person name="Palaniappan K."/>
            <person name="Chain P."/>
            <person name="Rohde M."/>
            <person name="Goeker M."/>
            <person name="Bristow J."/>
            <person name="Eisen J.A."/>
            <person name="Markowitz V."/>
            <person name="Hugenholtz P."/>
            <person name="Kyrpides N.C."/>
            <person name="Klenk H.-P."/>
            <person name="Brettin T."/>
        </authorList>
    </citation>
    <scope>NUCLEOTIDE SEQUENCE [LARGE SCALE GENOMIC DNA]</scope>
    <source>
        <strain evidence="4">DSM 17836 / JCM 10339 / NBRC 14399</strain>
    </source>
</reference>
<dbReference type="InterPro" id="IPR050508">
    <property type="entry name" value="Methyltransf_Superfamily"/>
</dbReference>
<dbReference type="HOGENOM" id="CLU_060397_1_1_11"/>
<dbReference type="GO" id="GO:0008168">
    <property type="term" value="F:methyltransferase activity"/>
    <property type="evidence" value="ECO:0007669"/>
    <property type="project" value="UniProtKB-KW"/>
</dbReference>
<protein>
    <submittedName>
        <fullName evidence="3">Methyltransferase type 11</fullName>
    </submittedName>
</protein>
<dbReference type="KEGG" id="kfl:Kfla_3606"/>
<dbReference type="InterPro" id="IPR041698">
    <property type="entry name" value="Methyltransf_25"/>
</dbReference>
<evidence type="ECO:0000259" key="2">
    <source>
        <dbReference type="Pfam" id="PF13649"/>
    </source>
</evidence>
<dbReference type="EMBL" id="CP001736">
    <property type="protein sequence ID" value="ADB32663.1"/>
    <property type="molecule type" value="Genomic_DNA"/>
</dbReference>
<dbReference type="OrthoDB" id="9805171at2"/>
<dbReference type="STRING" id="479435.Kfla_3606"/>
<evidence type="ECO:0000313" key="4">
    <source>
        <dbReference type="Proteomes" id="UP000007967"/>
    </source>
</evidence>
<name>D2PMW1_KRIFD</name>
<dbReference type="InterPro" id="IPR029063">
    <property type="entry name" value="SAM-dependent_MTases_sf"/>
</dbReference>
<proteinExistence type="predicted"/>
<dbReference type="RefSeq" id="WP_012921219.1">
    <property type="nucleotide sequence ID" value="NC_013729.1"/>
</dbReference>
<feature type="compositionally biased region" description="Low complexity" evidence="1">
    <location>
        <begin position="210"/>
        <end position="223"/>
    </location>
</feature>
<reference evidence="4" key="1">
    <citation type="submission" date="2009-09" db="EMBL/GenBank/DDBJ databases">
        <title>The complete genome of Kribbella flavida DSM 17836.</title>
        <authorList>
            <consortium name="US DOE Joint Genome Institute (JGI-PGF)"/>
            <person name="Lucas S."/>
            <person name="Copeland A."/>
            <person name="Lapidus A."/>
            <person name="Glavina del Rio T."/>
            <person name="Dalin E."/>
            <person name="Tice H."/>
            <person name="Bruce D."/>
            <person name="Goodwin L."/>
            <person name="Pitluck S."/>
            <person name="Kyrpides N."/>
            <person name="Mavromatis K."/>
            <person name="Ivanova N."/>
            <person name="Saunders E."/>
            <person name="Brettin T."/>
            <person name="Detter J.C."/>
            <person name="Han C."/>
            <person name="Larimer F."/>
            <person name="Land M."/>
            <person name="Hauser L."/>
            <person name="Markowitz V."/>
            <person name="Cheng J.-F."/>
            <person name="Hugenholtz P."/>
            <person name="Woyke T."/>
            <person name="Wu D."/>
            <person name="Pukall R."/>
            <person name="Klenk H.-P."/>
            <person name="Eisen J.A."/>
        </authorList>
    </citation>
    <scope>NUCLEOTIDE SEQUENCE [LARGE SCALE GENOMIC DNA]</scope>
    <source>
        <strain evidence="4">DSM 17836 / JCM 10339 / NBRC 14399</strain>
    </source>
</reference>
<dbReference type="PANTHER" id="PTHR42912:SF45">
    <property type="entry name" value="23S RRNA (GUANINE(745)-N(1))-METHYLTRANSFERASE"/>
    <property type="match status" value="1"/>
</dbReference>
<evidence type="ECO:0000313" key="3">
    <source>
        <dbReference type="EMBL" id="ADB32663.1"/>
    </source>
</evidence>
<dbReference type="SUPFAM" id="SSF53335">
    <property type="entry name" value="S-adenosyl-L-methionine-dependent methyltransferases"/>
    <property type="match status" value="1"/>
</dbReference>